<keyword evidence="1" id="KW-1133">Transmembrane helix</keyword>
<dbReference type="Proteomes" id="UP001652582">
    <property type="component" value="Chromosome 18"/>
</dbReference>
<reference evidence="3" key="1">
    <citation type="submission" date="2025-08" db="UniProtKB">
        <authorList>
            <consortium name="RefSeq"/>
        </authorList>
    </citation>
    <scope>IDENTIFICATION</scope>
</reference>
<keyword evidence="1" id="KW-0812">Transmembrane</keyword>
<accession>A0A6J1MZ70</accession>
<dbReference type="AlphaFoldDB" id="A0A6J1MZ70"/>
<dbReference type="RefSeq" id="XP_023938133.2">
    <property type="nucleotide sequence ID" value="XM_024082365.2"/>
</dbReference>
<protein>
    <submittedName>
        <fullName evidence="3">Uncharacterized protein LOC112045954 isoform X2</fullName>
    </submittedName>
</protein>
<dbReference type="GeneID" id="112045954"/>
<feature type="transmembrane region" description="Helical" evidence="1">
    <location>
        <begin position="101"/>
        <end position="124"/>
    </location>
</feature>
<keyword evidence="1" id="KW-0472">Membrane</keyword>
<evidence type="ECO:0000256" key="1">
    <source>
        <dbReference type="SAM" id="Phobius"/>
    </source>
</evidence>
<organism evidence="2 3">
    <name type="scientific">Bicyclus anynana</name>
    <name type="common">Squinting bush brown butterfly</name>
    <dbReference type="NCBI Taxonomy" id="110368"/>
    <lineage>
        <taxon>Eukaryota</taxon>
        <taxon>Metazoa</taxon>
        <taxon>Ecdysozoa</taxon>
        <taxon>Arthropoda</taxon>
        <taxon>Hexapoda</taxon>
        <taxon>Insecta</taxon>
        <taxon>Pterygota</taxon>
        <taxon>Neoptera</taxon>
        <taxon>Endopterygota</taxon>
        <taxon>Lepidoptera</taxon>
        <taxon>Glossata</taxon>
        <taxon>Ditrysia</taxon>
        <taxon>Papilionoidea</taxon>
        <taxon>Nymphalidae</taxon>
        <taxon>Satyrinae</taxon>
        <taxon>Satyrini</taxon>
        <taxon>Mycalesina</taxon>
        <taxon>Bicyclus</taxon>
    </lineage>
</organism>
<evidence type="ECO:0000313" key="3">
    <source>
        <dbReference type="RefSeq" id="XP_023938133.2"/>
    </source>
</evidence>
<dbReference type="OrthoDB" id="8117782at2759"/>
<proteinExistence type="predicted"/>
<dbReference type="KEGG" id="bany:112045954"/>
<name>A0A6J1MZ70_BICAN</name>
<gene>
    <name evidence="3" type="primary">LOC112045954</name>
</gene>
<sequence length="150" mass="16957">MGDAGEPLHNFVKAQLKQSIKNADVLSLIKRMADSVPDDAEGADIKQGLEGILTHYETLDDDEKEFFLGYVRKEIMSKLAAKVDDVPMDLSELESAITSAILWQFVLVAVVGVIILLILVFFGYKLYKSIKDKRVKLEEKKKLKQMKKKK</sequence>
<evidence type="ECO:0000313" key="2">
    <source>
        <dbReference type="Proteomes" id="UP001652582"/>
    </source>
</evidence>
<keyword evidence="2" id="KW-1185">Reference proteome</keyword>